<evidence type="ECO:0000313" key="1">
    <source>
        <dbReference type="EMBL" id="EOD78801.1"/>
    </source>
</evidence>
<evidence type="ECO:0000313" key="2">
    <source>
        <dbReference type="Proteomes" id="UP000011223"/>
    </source>
</evidence>
<proteinExistence type="predicted"/>
<keyword evidence="2" id="KW-1185">Reference proteome</keyword>
<dbReference type="EMBL" id="ANFM02000027">
    <property type="protein sequence ID" value="EOD78801.1"/>
    <property type="molecule type" value="Genomic_DNA"/>
</dbReference>
<organism evidence="1 2">
    <name type="scientific">Grimontia indica</name>
    <dbReference type="NCBI Taxonomy" id="1056512"/>
    <lineage>
        <taxon>Bacteria</taxon>
        <taxon>Pseudomonadati</taxon>
        <taxon>Pseudomonadota</taxon>
        <taxon>Gammaproteobacteria</taxon>
        <taxon>Vibrionales</taxon>
        <taxon>Vibrionaceae</taxon>
        <taxon>Grimontia</taxon>
    </lineage>
</organism>
<comment type="caution">
    <text evidence="1">The sequence shown here is derived from an EMBL/GenBank/DDBJ whole genome shotgun (WGS) entry which is preliminary data.</text>
</comment>
<protein>
    <submittedName>
        <fullName evidence="1">Uncharacterized protein</fullName>
    </submittedName>
</protein>
<dbReference type="Proteomes" id="UP000011223">
    <property type="component" value="Unassembled WGS sequence"/>
</dbReference>
<dbReference type="AlphaFoldDB" id="R1IDG6"/>
<reference evidence="1 2" key="1">
    <citation type="journal article" date="2014" name="PLoS ONE">
        <title>Grimontia indica AK16(T), sp. nov., Isolated from a Seawater Sample Reports the Presence of Pathogenic Genes Similar to Vibrio Genus.</title>
        <authorList>
            <person name="Singh A."/>
            <person name="Vaidya B."/>
            <person name="Khatri I."/>
            <person name="Srinivas T.N."/>
            <person name="Subramanian S."/>
            <person name="Korpole S."/>
            <person name="Pinnaka A.K."/>
        </authorList>
    </citation>
    <scope>NUCLEOTIDE SEQUENCE [LARGE SCALE GENOMIC DNA]</scope>
    <source>
        <strain evidence="1 2">AK16</strain>
    </source>
</reference>
<name>R1IDG6_9GAMM</name>
<sequence length="39" mass="4639">MRNDQPQQTRQRDKRGGRVYEMCSDTDKQQLALVVKPFD</sequence>
<accession>R1IDG6</accession>
<gene>
    <name evidence="1" type="ORF">D515_02307</name>
</gene>